<proteinExistence type="inferred from homology"/>
<name>A0A9P0A2E1_BEMTA</name>
<dbReference type="GO" id="GO:0005669">
    <property type="term" value="C:transcription factor TFIID complex"/>
    <property type="evidence" value="ECO:0007669"/>
    <property type="project" value="TreeGrafter"/>
</dbReference>
<evidence type="ECO:0000256" key="8">
    <source>
        <dbReference type="ARBA" id="ARBA00044130"/>
    </source>
</evidence>
<dbReference type="PROSITE" id="PS00678">
    <property type="entry name" value="WD_REPEATS_1"/>
    <property type="match status" value="1"/>
</dbReference>
<dbReference type="InterPro" id="IPR001680">
    <property type="entry name" value="WD40_rpt"/>
</dbReference>
<organism evidence="12 13">
    <name type="scientific">Bemisia tabaci</name>
    <name type="common">Sweetpotato whitefly</name>
    <name type="synonym">Aleurodes tabaci</name>
    <dbReference type="NCBI Taxonomy" id="7038"/>
    <lineage>
        <taxon>Eukaryota</taxon>
        <taxon>Metazoa</taxon>
        <taxon>Ecdysozoa</taxon>
        <taxon>Arthropoda</taxon>
        <taxon>Hexapoda</taxon>
        <taxon>Insecta</taxon>
        <taxon>Pterygota</taxon>
        <taxon>Neoptera</taxon>
        <taxon>Paraneoptera</taxon>
        <taxon>Hemiptera</taxon>
        <taxon>Sternorrhyncha</taxon>
        <taxon>Aleyrodoidea</taxon>
        <taxon>Aleyrodidae</taxon>
        <taxon>Aleyrodinae</taxon>
        <taxon>Bemisia</taxon>
    </lineage>
</organism>
<dbReference type="PROSITE" id="PS50082">
    <property type="entry name" value="WD_REPEATS_2"/>
    <property type="match status" value="5"/>
</dbReference>
<feature type="repeat" description="WD" evidence="9">
    <location>
        <begin position="535"/>
        <end position="576"/>
    </location>
</feature>
<feature type="domain" description="TFIID subunit TAF5 NTD2" evidence="11">
    <location>
        <begin position="76"/>
        <end position="205"/>
    </location>
</feature>
<dbReference type="InterPro" id="IPR019775">
    <property type="entry name" value="WD40_repeat_CS"/>
</dbReference>
<dbReference type="Pfam" id="PF00400">
    <property type="entry name" value="WD40"/>
    <property type="match status" value="5"/>
</dbReference>
<dbReference type="OrthoDB" id="10266330at2759"/>
<dbReference type="CDD" id="cd08044">
    <property type="entry name" value="TAF5_NTD2"/>
    <property type="match status" value="1"/>
</dbReference>
<dbReference type="GO" id="GO:0006367">
    <property type="term" value="P:transcription initiation at RNA polymerase II promoter"/>
    <property type="evidence" value="ECO:0007669"/>
    <property type="project" value="TreeGrafter"/>
</dbReference>
<evidence type="ECO:0000259" key="11">
    <source>
        <dbReference type="Pfam" id="PF04494"/>
    </source>
</evidence>
<dbReference type="SMART" id="SM00320">
    <property type="entry name" value="WD40"/>
    <property type="match status" value="6"/>
</dbReference>
<comment type="subcellular location">
    <subcellularLocation>
        <location evidence="1">Nucleus</location>
    </subcellularLocation>
</comment>
<feature type="compositionally biased region" description="Basic and acidic residues" evidence="10">
    <location>
        <begin position="277"/>
        <end position="287"/>
    </location>
</feature>
<evidence type="ECO:0000256" key="9">
    <source>
        <dbReference type="PROSITE-ProRule" id="PRU00221"/>
    </source>
</evidence>
<dbReference type="PANTHER" id="PTHR19879">
    <property type="entry name" value="TRANSCRIPTION INITIATION FACTOR TFIID"/>
    <property type="match status" value="1"/>
</dbReference>
<evidence type="ECO:0000256" key="1">
    <source>
        <dbReference type="ARBA" id="ARBA00004123"/>
    </source>
</evidence>
<dbReference type="KEGG" id="btab:109034590"/>
<sequence length="669" mass="75732">MSSITADAASAPTEEKNGPGQPDKNTVLALLQLLRKYNLKATEESLKNEAKLSELPSTQSTSDSDVTNVLSAYKSEGDPQKYEEAYIDLKQFIEGALDVYKHELHTVMYPIFVHMYLELVYNSHEEEAVKFLEKFRKDQEPYYEDDIRKISQVTKREHMKGNELIDTFTSNEFIIRMSRDALSILKRHLQEKKHNVLSNVVQEHLYFDMYEGVARNKQQIDATAGAMIGEATRQDNKSKVYYGMPKEPDIQLSVLVEEEEDGDGGEGDKPKKKKAKKDTLFSRKTKSDPNAPPIDRMPLPELKDAEKLEKAKALREATKRVTLGPETLPSICCYTLLNTSQTVSCVEICEDSSILGVGFIDSMIKLWSLVPQKLRVMKTAEQLADVDMEAEDIMHRIFDDRNAEASRQLFGHSGPVYRLSFSPDRTLLLSCSEDTTIRLWSLMTWTCLVIYKGHTFPVWDVKFSAHGYYFATASHDRTARLWATDQHQPLRVFAGHFSDVDCIQFHPNSNYIASGSSDRTVRLWDNFTGSQVRLMTGHKGPIYSLNFSVEGRFLASAGSDTNVLLWDLAHGHLLAVFTGHTATIHSLAFSRDGNILASGSNDCSIKLWDFTKLTEEVLEEVMNVTHNPEIKKSSENYLLRTYSTKSSPVLGLHFTRRNVLLSVSMFDGN</sequence>
<dbReference type="InterPro" id="IPR007582">
    <property type="entry name" value="TFIID_NTD2"/>
</dbReference>
<evidence type="ECO:0000256" key="3">
    <source>
        <dbReference type="ARBA" id="ARBA00022574"/>
    </source>
</evidence>
<dbReference type="Gene3D" id="1.25.40.500">
    <property type="entry name" value="TFIID subunit TAF5, NTD2 domain"/>
    <property type="match status" value="1"/>
</dbReference>
<dbReference type="PANTHER" id="PTHR19879:SF1">
    <property type="entry name" value="CANNONBALL-RELATED"/>
    <property type="match status" value="1"/>
</dbReference>
<keyword evidence="13" id="KW-1185">Reference proteome</keyword>
<evidence type="ECO:0000313" key="12">
    <source>
        <dbReference type="EMBL" id="CAH0382024.1"/>
    </source>
</evidence>
<dbReference type="Gene3D" id="2.130.10.10">
    <property type="entry name" value="YVTN repeat-like/Quinoprotein amine dehydrogenase"/>
    <property type="match status" value="3"/>
</dbReference>
<evidence type="ECO:0000256" key="7">
    <source>
        <dbReference type="ARBA" id="ARBA00023242"/>
    </source>
</evidence>
<evidence type="ECO:0000256" key="4">
    <source>
        <dbReference type="ARBA" id="ARBA00022737"/>
    </source>
</evidence>
<gene>
    <name evidence="12" type="ORF">BEMITA_LOCUS1615</name>
</gene>
<comment type="similarity">
    <text evidence="2">Belongs to the WD repeat TAF5 family.</text>
</comment>
<reference evidence="12" key="1">
    <citation type="submission" date="2021-12" db="EMBL/GenBank/DDBJ databases">
        <authorList>
            <person name="King R."/>
        </authorList>
    </citation>
    <scope>NUCLEOTIDE SEQUENCE</scope>
</reference>
<dbReference type="InterPro" id="IPR020472">
    <property type="entry name" value="WD40_PAC1"/>
</dbReference>
<keyword evidence="5" id="KW-0805">Transcription regulation</keyword>
<evidence type="ECO:0000256" key="2">
    <source>
        <dbReference type="ARBA" id="ARBA00009435"/>
    </source>
</evidence>
<feature type="region of interest" description="Disordered" evidence="10">
    <location>
        <begin position="257"/>
        <end position="302"/>
    </location>
</feature>
<feature type="repeat" description="WD" evidence="9">
    <location>
        <begin position="451"/>
        <end position="492"/>
    </location>
</feature>
<feature type="repeat" description="WD" evidence="9">
    <location>
        <begin position="493"/>
        <end position="534"/>
    </location>
</feature>
<evidence type="ECO:0000256" key="10">
    <source>
        <dbReference type="SAM" id="MobiDB-lite"/>
    </source>
</evidence>
<dbReference type="SUPFAM" id="SSF160897">
    <property type="entry name" value="Taf5 N-terminal domain-like"/>
    <property type="match status" value="1"/>
</dbReference>
<feature type="region of interest" description="Disordered" evidence="10">
    <location>
        <begin position="1"/>
        <end position="24"/>
    </location>
</feature>
<keyword evidence="6" id="KW-0804">Transcription</keyword>
<evidence type="ECO:0000256" key="6">
    <source>
        <dbReference type="ARBA" id="ARBA00023163"/>
    </source>
</evidence>
<dbReference type="GO" id="GO:0016251">
    <property type="term" value="F:RNA polymerase II general transcription initiation factor activity"/>
    <property type="evidence" value="ECO:0007669"/>
    <property type="project" value="TreeGrafter"/>
</dbReference>
<dbReference type="EMBL" id="OU963862">
    <property type="protein sequence ID" value="CAH0382024.1"/>
    <property type="molecule type" value="Genomic_DNA"/>
</dbReference>
<feature type="repeat" description="WD" evidence="9">
    <location>
        <begin position="409"/>
        <end position="442"/>
    </location>
</feature>
<evidence type="ECO:0000256" key="5">
    <source>
        <dbReference type="ARBA" id="ARBA00023015"/>
    </source>
</evidence>
<dbReference type="InterPro" id="IPR015943">
    <property type="entry name" value="WD40/YVTN_repeat-like_dom_sf"/>
</dbReference>
<dbReference type="CDD" id="cd00200">
    <property type="entry name" value="WD40"/>
    <property type="match status" value="1"/>
</dbReference>
<dbReference type="AlphaFoldDB" id="A0A9P0A2E1"/>
<keyword evidence="3 9" id="KW-0853">WD repeat</keyword>
<dbReference type="InterPro" id="IPR036322">
    <property type="entry name" value="WD40_repeat_dom_sf"/>
</dbReference>
<keyword evidence="4" id="KW-0677">Repeat</keyword>
<dbReference type="Proteomes" id="UP001152759">
    <property type="component" value="Chromosome 1"/>
</dbReference>
<protein>
    <recommendedName>
        <fullName evidence="8">Transcription initiation factor TFIID subunit 5</fullName>
    </recommendedName>
</protein>
<dbReference type="Pfam" id="PF04494">
    <property type="entry name" value="TFIID_NTD2"/>
    <property type="match status" value="1"/>
</dbReference>
<accession>A0A9P0A2E1</accession>
<dbReference type="FunFam" id="2.130.10.10:FF:000243">
    <property type="entry name" value="Transcription initiation factor TFIID subunit 5"/>
    <property type="match status" value="1"/>
</dbReference>
<evidence type="ECO:0000313" key="13">
    <source>
        <dbReference type="Proteomes" id="UP001152759"/>
    </source>
</evidence>
<dbReference type="PROSITE" id="PS50294">
    <property type="entry name" value="WD_REPEATS_REGION"/>
    <property type="match status" value="5"/>
</dbReference>
<dbReference type="InterPro" id="IPR037264">
    <property type="entry name" value="TFIID_NTD2_sf"/>
</dbReference>
<dbReference type="PRINTS" id="PR00320">
    <property type="entry name" value="GPROTEINBRPT"/>
</dbReference>
<keyword evidence="7" id="KW-0539">Nucleus</keyword>
<dbReference type="SUPFAM" id="SSF50978">
    <property type="entry name" value="WD40 repeat-like"/>
    <property type="match status" value="1"/>
</dbReference>
<feature type="repeat" description="WD" evidence="9">
    <location>
        <begin position="577"/>
        <end position="609"/>
    </location>
</feature>